<organism evidence="2 3">
    <name type="scientific">Colletotrichum sublineola</name>
    <name type="common">Sorghum anthracnose fungus</name>
    <dbReference type="NCBI Taxonomy" id="1173701"/>
    <lineage>
        <taxon>Eukaryota</taxon>
        <taxon>Fungi</taxon>
        <taxon>Dikarya</taxon>
        <taxon>Ascomycota</taxon>
        <taxon>Pezizomycotina</taxon>
        <taxon>Sordariomycetes</taxon>
        <taxon>Hypocreomycetidae</taxon>
        <taxon>Glomerellales</taxon>
        <taxon>Glomerellaceae</taxon>
        <taxon>Colletotrichum</taxon>
        <taxon>Colletotrichum graminicola species complex</taxon>
    </lineage>
</organism>
<evidence type="ECO:0000256" key="1">
    <source>
        <dbReference type="SAM" id="MobiDB-lite"/>
    </source>
</evidence>
<dbReference type="GO" id="GO:0008310">
    <property type="term" value="F:single-stranded DNA 3'-5' DNA exonuclease activity"/>
    <property type="evidence" value="ECO:0007669"/>
    <property type="project" value="TreeGrafter"/>
</dbReference>
<dbReference type="GO" id="GO:0000712">
    <property type="term" value="P:resolution of meiotic recombination intermediates"/>
    <property type="evidence" value="ECO:0007669"/>
    <property type="project" value="TreeGrafter"/>
</dbReference>
<dbReference type="InterPro" id="IPR012340">
    <property type="entry name" value="NA-bd_OB-fold"/>
</dbReference>
<dbReference type="GO" id="GO:0003697">
    <property type="term" value="F:single-stranded DNA binding"/>
    <property type="evidence" value="ECO:0007669"/>
    <property type="project" value="TreeGrafter"/>
</dbReference>
<accession>A0A066X5V6</accession>
<name>A0A066X5V6_COLSU</name>
<evidence type="ECO:0008006" key="4">
    <source>
        <dbReference type="Google" id="ProtNLM"/>
    </source>
</evidence>
<dbReference type="PANTHER" id="PTHR21166">
    <property type="entry name" value="CELL DIVISION CONTROL PROTEIN 24 OB DOMAIN-CONTAINING PROTEIN-RELATED"/>
    <property type="match status" value="1"/>
</dbReference>
<keyword evidence="3" id="KW-1185">Reference proteome</keyword>
<evidence type="ECO:0000313" key="3">
    <source>
        <dbReference type="Proteomes" id="UP000027238"/>
    </source>
</evidence>
<dbReference type="OrthoDB" id="3248508at2759"/>
<dbReference type="EMBL" id="JMSE01001443">
    <property type="protein sequence ID" value="KDN61116.1"/>
    <property type="molecule type" value="Genomic_DNA"/>
</dbReference>
<proteinExistence type="predicted"/>
<dbReference type="Gene3D" id="2.40.50.140">
    <property type="entry name" value="Nucleic acid-binding proteins"/>
    <property type="match status" value="1"/>
</dbReference>
<dbReference type="PANTHER" id="PTHR21166:SF2">
    <property type="entry name" value="CELL DIVISION CONTROL PROTEIN 24 OB DOMAIN-CONTAINING PROTEIN-RELATED"/>
    <property type="match status" value="1"/>
</dbReference>
<dbReference type="AlphaFoldDB" id="A0A066X5V6"/>
<dbReference type="Proteomes" id="UP000027238">
    <property type="component" value="Unassembled WGS sequence"/>
</dbReference>
<evidence type="ECO:0000313" key="2">
    <source>
        <dbReference type="EMBL" id="KDN61116.1"/>
    </source>
</evidence>
<dbReference type="OMA" id="EHVNPPF"/>
<reference evidence="3" key="1">
    <citation type="journal article" date="2014" name="Genome Announc.">
        <title>Draft genome sequence of Colletotrichum sublineola, a destructive pathogen of cultivated sorghum.</title>
        <authorList>
            <person name="Baroncelli R."/>
            <person name="Sanz-Martin J.M."/>
            <person name="Rech G.E."/>
            <person name="Sukno S.A."/>
            <person name="Thon M.R."/>
        </authorList>
    </citation>
    <scope>NUCLEOTIDE SEQUENCE [LARGE SCALE GENOMIC DNA]</scope>
    <source>
        <strain evidence="3">TX430BB</strain>
    </source>
</reference>
<protein>
    <recommendedName>
        <fullName evidence="4">Nucleic acid-binding protein</fullName>
    </recommendedName>
</protein>
<dbReference type="InterPro" id="IPR052469">
    <property type="entry name" value="MEIOB"/>
</dbReference>
<dbReference type="eggNOG" id="ENOG502S2YX">
    <property type="taxonomic scope" value="Eukaryota"/>
</dbReference>
<gene>
    <name evidence="2" type="ORF">CSUB01_00797</name>
</gene>
<sequence length="525" mass="58678">MSATSIQAFYKKEPPTSPRTAPADKWPRKDDGFTQAEINYGHNPLDRPWNPSEDYETVCIGDIQLGPTRIRFTGRIVNYAPAFLDIKKTYSRPAHQLIITDDTGAIGVSLVPIGIPVSRLVIGQLVTVWASWIGTAVGSNHGNIPFVTMYTPINPADVGTKQFIQFLPHTTENQGLCRVPLEYDDHGQKPKLLSGLMTLRQYLKTGHDTRGARIIVCIKGFGARKRIKMQERTKEAELLEVSVCDDTTSCVLTLWEDKASSAKLWKPNETILLLTNPKFVPPRDIKPLPMSACISLNYNTLVDVDPNFQDANWLREWVAKRVEREAVFFPFPEGVWNAEVAINGPIRPLFTLAEVDDFARADPATDFTGKLNLTVLGINLLELHRRKMMFCMECCGVPLYANKPSATCKNCLKQQSLVLNTRVMGTLADETGCITQGKLVWSDQAWGELFFPTVEPTPAIPVLETVGVARTFPAPTFQTAPLRKLATMETSGLRILEEQIPYARLTLTFGWSPFVKRLCVLGVEW</sequence>
<dbReference type="SUPFAM" id="SSF50249">
    <property type="entry name" value="Nucleic acid-binding proteins"/>
    <property type="match status" value="1"/>
</dbReference>
<comment type="caution">
    <text evidence="2">The sequence shown here is derived from an EMBL/GenBank/DDBJ whole genome shotgun (WGS) entry which is preliminary data.</text>
</comment>
<dbReference type="HOGENOM" id="CLU_039318_0_0_1"/>
<feature type="region of interest" description="Disordered" evidence="1">
    <location>
        <begin position="1"/>
        <end position="29"/>
    </location>
</feature>